<dbReference type="Gene3D" id="2.30.110.10">
    <property type="entry name" value="Electron Transport, Fmn-binding Protein, Chain A"/>
    <property type="match status" value="1"/>
</dbReference>
<protein>
    <submittedName>
        <fullName evidence="3">Nitroreductase</fullName>
    </submittedName>
</protein>
<feature type="region of interest" description="Disordered" evidence="1">
    <location>
        <begin position="144"/>
        <end position="163"/>
    </location>
</feature>
<feature type="compositionally biased region" description="Polar residues" evidence="1">
    <location>
        <begin position="144"/>
        <end position="153"/>
    </location>
</feature>
<comment type="caution">
    <text evidence="3">The sequence shown here is derived from an EMBL/GenBank/DDBJ whole genome shotgun (WGS) entry which is preliminary data.</text>
</comment>
<keyword evidence="2" id="KW-1133">Transmembrane helix</keyword>
<dbReference type="NCBIfam" id="TIGR00026">
    <property type="entry name" value="hi_GC_TIGR00026"/>
    <property type="match status" value="1"/>
</dbReference>
<dbReference type="InterPro" id="IPR004378">
    <property type="entry name" value="F420H2_quin_Rdtase"/>
</dbReference>
<keyword evidence="2" id="KW-0812">Transmembrane</keyword>
<dbReference type="EMBL" id="BNJF01000001">
    <property type="protein sequence ID" value="GHO42273.1"/>
    <property type="molecule type" value="Genomic_DNA"/>
</dbReference>
<proteinExistence type="predicted"/>
<dbReference type="InterPro" id="IPR012349">
    <property type="entry name" value="Split_barrel_FMN-bd"/>
</dbReference>
<sequence>MAKTYQPSFTFRLGLFITRTMLRVGISMGGMTLLTVRGRKSGQLRTTPVTIVTQNGQRWITAPFGAVNWVRNLRAAEGATLRVGHHKETISATELPTKEAALVLKEHLGSFPSFIRQYYNVAPTSSLEEFETEAPLHPVFLVKSQSKQQSTERNAPEGEVLFS</sequence>
<dbReference type="Proteomes" id="UP000612362">
    <property type="component" value="Unassembled WGS sequence"/>
</dbReference>
<dbReference type="RefSeq" id="WP_220191838.1">
    <property type="nucleotide sequence ID" value="NZ_BNJF01000001.1"/>
</dbReference>
<evidence type="ECO:0000256" key="1">
    <source>
        <dbReference type="SAM" id="MobiDB-lite"/>
    </source>
</evidence>
<reference evidence="3" key="1">
    <citation type="submission" date="2020-10" db="EMBL/GenBank/DDBJ databases">
        <title>Taxonomic study of unclassified bacteria belonging to the class Ktedonobacteria.</title>
        <authorList>
            <person name="Yabe S."/>
            <person name="Wang C.M."/>
            <person name="Zheng Y."/>
            <person name="Sakai Y."/>
            <person name="Cavaletti L."/>
            <person name="Monciardini P."/>
            <person name="Donadio S."/>
        </authorList>
    </citation>
    <scope>NUCLEOTIDE SEQUENCE</scope>
    <source>
        <strain evidence="3">SOSP1-1</strain>
    </source>
</reference>
<dbReference type="GO" id="GO:0016491">
    <property type="term" value="F:oxidoreductase activity"/>
    <property type="evidence" value="ECO:0007669"/>
    <property type="project" value="InterPro"/>
</dbReference>
<gene>
    <name evidence="3" type="ORF">KSX_04360</name>
</gene>
<organism evidence="3 4">
    <name type="scientific">Ktedonospora formicarum</name>
    <dbReference type="NCBI Taxonomy" id="2778364"/>
    <lineage>
        <taxon>Bacteria</taxon>
        <taxon>Bacillati</taxon>
        <taxon>Chloroflexota</taxon>
        <taxon>Ktedonobacteria</taxon>
        <taxon>Ktedonobacterales</taxon>
        <taxon>Ktedonobacteraceae</taxon>
        <taxon>Ktedonospora</taxon>
    </lineage>
</organism>
<keyword evidence="2" id="KW-0472">Membrane</keyword>
<evidence type="ECO:0000313" key="3">
    <source>
        <dbReference type="EMBL" id="GHO42273.1"/>
    </source>
</evidence>
<evidence type="ECO:0000256" key="2">
    <source>
        <dbReference type="SAM" id="Phobius"/>
    </source>
</evidence>
<feature type="transmembrane region" description="Helical" evidence="2">
    <location>
        <begin position="16"/>
        <end position="36"/>
    </location>
</feature>
<dbReference type="Pfam" id="PF04075">
    <property type="entry name" value="F420H2_quin_red"/>
    <property type="match status" value="1"/>
</dbReference>
<name>A0A8J3HX96_9CHLR</name>
<keyword evidence="4" id="KW-1185">Reference proteome</keyword>
<dbReference type="AlphaFoldDB" id="A0A8J3HX96"/>
<accession>A0A8J3HX96</accession>
<evidence type="ECO:0000313" key="4">
    <source>
        <dbReference type="Proteomes" id="UP000612362"/>
    </source>
</evidence>